<sequence length="88" mass="9622">MVLKEPFMVKTLNVAAADVVEAIELEADTGKSLLIKELGIRSNGVEWGEALIDRLTVGWFKIGVANAHNHLWHCVESSSMPNLVTHLG</sequence>
<feature type="non-terminal residue" evidence="1">
    <location>
        <position position="88"/>
    </location>
</feature>
<dbReference type="EMBL" id="BARU01045842">
    <property type="protein sequence ID" value="GAH97089.1"/>
    <property type="molecule type" value="Genomic_DNA"/>
</dbReference>
<reference evidence="1" key="1">
    <citation type="journal article" date="2014" name="Front. Microbiol.">
        <title>High frequency of phylogenetically diverse reductive dehalogenase-homologous genes in deep subseafloor sedimentary metagenomes.</title>
        <authorList>
            <person name="Kawai M."/>
            <person name="Futagami T."/>
            <person name="Toyoda A."/>
            <person name="Takaki Y."/>
            <person name="Nishi S."/>
            <person name="Hori S."/>
            <person name="Arai W."/>
            <person name="Tsubouchi T."/>
            <person name="Morono Y."/>
            <person name="Uchiyama I."/>
            <person name="Ito T."/>
            <person name="Fujiyama A."/>
            <person name="Inagaki F."/>
            <person name="Takami H."/>
        </authorList>
    </citation>
    <scope>NUCLEOTIDE SEQUENCE</scope>
    <source>
        <strain evidence="1">Expedition CK06-06</strain>
    </source>
</reference>
<comment type="caution">
    <text evidence="1">The sequence shown here is derived from an EMBL/GenBank/DDBJ whole genome shotgun (WGS) entry which is preliminary data.</text>
</comment>
<accession>X1L3S5</accession>
<protein>
    <submittedName>
        <fullName evidence="1">Uncharacterized protein</fullName>
    </submittedName>
</protein>
<dbReference type="AlphaFoldDB" id="X1L3S5"/>
<gene>
    <name evidence="1" type="ORF">S03H2_69394</name>
</gene>
<evidence type="ECO:0000313" key="1">
    <source>
        <dbReference type="EMBL" id="GAH97089.1"/>
    </source>
</evidence>
<proteinExistence type="predicted"/>
<organism evidence="1">
    <name type="scientific">marine sediment metagenome</name>
    <dbReference type="NCBI Taxonomy" id="412755"/>
    <lineage>
        <taxon>unclassified sequences</taxon>
        <taxon>metagenomes</taxon>
        <taxon>ecological metagenomes</taxon>
    </lineage>
</organism>
<name>X1L3S5_9ZZZZ</name>